<dbReference type="EMBL" id="JASAOG010000082">
    <property type="protein sequence ID" value="KAK0053870.1"/>
    <property type="molecule type" value="Genomic_DNA"/>
</dbReference>
<proteinExistence type="predicted"/>
<gene>
    <name evidence="1" type="ORF">Bpfe_016614</name>
</gene>
<reference evidence="1" key="1">
    <citation type="journal article" date="2023" name="PLoS Negl. Trop. Dis.">
        <title>A genome sequence for Biomphalaria pfeifferi, the major vector snail for the human-infecting parasite Schistosoma mansoni.</title>
        <authorList>
            <person name="Bu L."/>
            <person name="Lu L."/>
            <person name="Laidemitt M.R."/>
            <person name="Zhang S.M."/>
            <person name="Mutuku M."/>
            <person name="Mkoji G."/>
            <person name="Steinauer M."/>
            <person name="Loker E.S."/>
        </authorList>
    </citation>
    <scope>NUCLEOTIDE SEQUENCE</scope>
    <source>
        <strain evidence="1">KasaAsao</strain>
    </source>
</reference>
<reference evidence="1" key="2">
    <citation type="submission" date="2023-04" db="EMBL/GenBank/DDBJ databases">
        <authorList>
            <person name="Bu L."/>
            <person name="Lu L."/>
            <person name="Laidemitt M.R."/>
            <person name="Zhang S.M."/>
            <person name="Mutuku M."/>
            <person name="Mkoji G."/>
            <person name="Steinauer M."/>
            <person name="Loker E.S."/>
        </authorList>
    </citation>
    <scope>NUCLEOTIDE SEQUENCE</scope>
    <source>
        <strain evidence="1">KasaAsao</strain>
        <tissue evidence="1">Whole Snail</tissue>
    </source>
</reference>
<evidence type="ECO:0000313" key="1">
    <source>
        <dbReference type="EMBL" id="KAK0053870.1"/>
    </source>
</evidence>
<name>A0AAD8F771_BIOPF</name>
<comment type="caution">
    <text evidence="1">The sequence shown here is derived from an EMBL/GenBank/DDBJ whole genome shotgun (WGS) entry which is preliminary data.</text>
</comment>
<organism evidence="1 2">
    <name type="scientific">Biomphalaria pfeifferi</name>
    <name type="common">Bloodfluke planorb</name>
    <name type="synonym">Freshwater snail</name>
    <dbReference type="NCBI Taxonomy" id="112525"/>
    <lineage>
        <taxon>Eukaryota</taxon>
        <taxon>Metazoa</taxon>
        <taxon>Spiralia</taxon>
        <taxon>Lophotrochozoa</taxon>
        <taxon>Mollusca</taxon>
        <taxon>Gastropoda</taxon>
        <taxon>Heterobranchia</taxon>
        <taxon>Euthyneura</taxon>
        <taxon>Panpulmonata</taxon>
        <taxon>Hygrophila</taxon>
        <taxon>Lymnaeoidea</taxon>
        <taxon>Planorbidae</taxon>
        <taxon>Biomphalaria</taxon>
    </lineage>
</organism>
<accession>A0AAD8F771</accession>
<feature type="non-terminal residue" evidence="1">
    <location>
        <position position="1"/>
    </location>
</feature>
<evidence type="ECO:0000313" key="2">
    <source>
        <dbReference type="Proteomes" id="UP001233172"/>
    </source>
</evidence>
<dbReference type="Proteomes" id="UP001233172">
    <property type="component" value="Unassembled WGS sequence"/>
</dbReference>
<dbReference type="AlphaFoldDB" id="A0AAD8F771"/>
<sequence length="49" mass="5861">FQSEDQANCYLIYNKDYTIKSEWMKYPGNYTRRVSNNYESVEVSIVLSL</sequence>
<protein>
    <submittedName>
        <fullName evidence="1">Uncharacterized protein</fullName>
    </submittedName>
</protein>
<feature type="non-terminal residue" evidence="1">
    <location>
        <position position="49"/>
    </location>
</feature>
<keyword evidence="2" id="KW-1185">Reference proteome</keyword>